<dbReference type="GO" id="GO:0008234">
    <property type="term" value="F:cysteine-type peptidase activity"/>
    <property type="evidence" value="ECO:0007669"/>
    <property type="project" value="UniProtKB-KW"/>
</dbReference>
<evidence type="ECO:0000256" key="3">
    <source>
        <dbReference type="ARBA" id="ARBA00022801"/>
    </source>
</evidence>
<dbReference type="InterPro" id="IPR051202">
    <property type="entry name" value="Peptidase_C40"/>
</dbReference>
<evidence type="ECO:0000259" key="5">
    <source>
        <dbReference type="PROSITE" id="PS51935"/>
    </source>
</evidence>
<dbReference type="Proteomes" id="UP000318010">
    <property type="component" value="Unassembled WGS sequence"/>
</dbReference>
<organism evidence="6 7">
    <name type="scientific">Mucilaginibacter achroorhodeus</name>
    <dbReference type="NCBI Taxonomy" id="2599294"/>
    <lineage>
        <taxon>Bacteria</taxon>
        <taxon>Pseudomonadati</taxon>
        <taxon>Bacteroidota</taxon>
        <taxon>Sphingobacteriia</taxon>
        <taxon>Sphingobacteriales</taxon>
        <taxon>Sphingobacteriaceae</taxon>
        <taxon>Mucilaginibacter</taxon>
    </lineage>
</organism>
<keyword evidence="4" id="KW-0788">Thiol protease</keyword>
<dbReference type="InterPro" id="IPR038765">
    <property type="entry name" value="Papain-like_cys_pep_sf"/>
</dbReference>
<dbReference type="InterPro" id="IPR000064">
    <property type="entry name" value="NLP_P60_dom"/>
</dbReference>
<evidence type="ECO:0000313" key="6">
    <source>
        <dbReference type="EMBL" id="TWR26965.1"/>
    </source>
</evidence>
<dbReference type="SUPFAM" id="SSF54001">
    <property type="entry name" value="Cysteine proteinases"/>
    <property type="match status" value="1"/>
</dbReference>
<dbReference type="GO" id="GO:0006508">
    <property type="term" value="P:proteolysis"/>
    <property type="evidence" value="ECO:0007669"/>
    <property type="project" value="UniProtKB-KW"/>
</dbReference>
<keyword evidence="2" id="KW-0645">Protease</keyword>
<comment type="caution">
    <text evidence="6">The sequence shown here is derived from an EMBL/GenBank/DDBJ whole genome shotgun (WGS) entry which is preliminary data.</text>
</comment>
<protein>
    <submittedName>
        <fullName evidence="6">NlpC/P60 family protein</fullName>
    </submittedName>
</protein>
<dbReference type="AlphaFoldDB" id="A0A563U6J9"/>
<proteinExistence type="inferred from homology"/>
<evidence type="ECO:0000313" key="7">
    <source>
        <dbReference type="Proteomes" id="UP000318010"/>
    </source>
</evidence>
<evidence type="ECO:0000256" key="2">
    <source>
        <dbReference type="ARBA" id="ARBA00022670"/>
    </source>
</evidence>
<name>A0A563U6J9_9SPHI</name>
<comment type="similarity">
    <text evidence="1">Belongs to the peptidase C40 family.</text>
</comment>
<accession>A0A563U6J9</accession>
<keyword evidence="7" id="KW-1185">Reference proteome</keyword>
<dbReference type="Pfam" id="PF00877">
    <property type="entry name" value="NLPC_P60"/>
    <property type="match status" value="1"/>
</dbReference>
<evidence type="ECO:0000256" key="1">
    <source>
        <dbReference type="ARBA" id="ARBA00007074"/>
    </source>
</evidence>
<evidence type="ECO:0000256" key="4">
    <source>
        <dbReference type="ARBA" id="ARBA00022807"/>
    </source>
</evidence>
<sequence length="198" mass="21960">MNCIVHVQRVIPYLLLIFGLAACHNPEPTYVITAGGDTVANNRRDTLPSALPDSAGLFTKVDVGNLKPLELVSFAQKLKGIPYKYASTDPTQGFDCSGFITYVFNHFGIIVPRRSFDFLHVKRDVDINAAKPGDLILFTGTDETDRDVGHMGIIAFHSPDSTIFIHSTSGHNNKGVVETPLNEYYKKRYVKTVRLFAD</sequence>
<dbReference type="OrthoDB" id="9807055at2"/>
<dbReference type="EMBL" id="VOEI01000002">
    <property type="protein sequence ID" value="TWR26965.1"/>
    <property type="molecule type" value="Genomic_DNA"/>
</dbReference>
<dbReference type="PROSITE" id="PS51935">
    <property type="entry name" value="NLPC_P60"/>
    <property type="match status" value="1"/>
</dbReference>
<keyword evidence="3" id="KW-0378">Hydrolase</keyword>
<reference evidence="6 7" key="1">
    <citation type="submission" date="2019-07" db="EMBL/GenBank/DDBJ databases">
        <authorList>
            <person name="Kim J."/>
        </authorList>
    </citation>
    <scope>NUCLEOTIDE SEQUENCE [LARGE SCALE GENOMIC DNA]</scope>
    <source>
        <strain evidence="6 7">MJ1a</strain>
    </source>
</reference>
<feature type="domain" description="NlpC/P60" evidence="5">
    <location>
        <begin position="65"/>
        <end position="196"/>
    </location>
</feature>
<gene>
    <name evidence="6" type="ORF">FPZ42_07985</name>
</gene>
<dbReference type="Gene3D" id="3.90.1720.10">
    <property type="entry name" value="endopeptidase domain like (from Nostoc punctiforme)"/>
    <property type="match status" value="1"/>
</dbReference>
<dbReference type="PANTHER" id="PTHR47053">
    <property type="entry name" value="MUREIN DD-ENDOPEPTIDASE MEPH-RELATED"/>
    <property type="match status" value="1"/>
</dbReference>
<dbReference type="PANTHER" id="PTHR47053:SF1">
    <property type="entry name" value="MUREIN DD-ENDOPEPTIDASE MEPH-RELATED"/>
    <property type="match status" value="1"/>
</dbReference>